<evidence type="ECO:0000313" key="1">
    <source>
        <dbReference type="EMBL" id="KKN56698.1"/>
    </source>
</evidence>
<sequence length="214" mass="24182">MDNKQLQVKLDAAVFALTDLVKDLIRDIPQKIDREQLEKLLAAIPPKPSMLPPEGLDLSKHHNEWVELHKGGVREIYDILHPLGDGDIICPIILSDESVYTKTGYYNGIQNNHTSHVKRLIPRYEAPPYLKWLKSFSLGVMYPCKVVKTSKWTTDCINPASSNSVVEHTIDHFVVCVQATNEEVDPMRMIHFSFAGLAHSGMLRIVPLDWSVAC</sequence>
<accession>A0A0F9UST5</accession>
<proteinExistence type="predicted"/>
<comment type="caution">
    <text evidence="1">The sequence shown here is derived from an EMBL/GenBank/DDBJ whole genome shotgun (WGS) entry which is preliminary data.</text>
</comment>
<dbReference type="AlphaFoldDB" id="A0A0F9UST5"/>
<gene>
    <name evidence="1" type="ORF">LCGC14_0570150</name>
</gene>
<name>A0A0F9UST5_9ZZZZ</name>
<organism evidence="1">
    <name type="scientific">marine sediment metagenome</name>
    <dbReference type="NCBI Taxonomy" id="412755"/>
    <lineage>
        <taxon>unclassified sequences</taxon>
        <taxon>metagenomes</taxon>
        <taxon>ecological metagenomes</taxon>
    </lineage>
</organism>
<reference evidence="1" key="1">
    <citation type="journal article" date="2015" name="Nature">
        <title>Complex archaea that bridge the gap between prokaryotes and eukaryotes.</title>
        <authorList>
            <person name="Spang A."/>
            <person name="Saw J.H."/>
            <person name="Jorgensen S.L."/>
            <person name="Zaremba-Niedzwiedzka K."/>
            <person name="Martijn J."/>
            <person name="Lind A.E."/>
            <person name="van Eijk R."/>
            <person name="Schleper C."/>
            <person name="Guy L."/>
            <person name="Ettema T.J."/>
        </authorList>
    </citation>
    <scope>NUCLEOTIDE SEQUENCE</scope>
</reference>
<protein>
    <submittedName>
        <fullName evidence="1">Uncharacterized protein</fullName>
    </submittedName>
</protein>
<dbReference type="EMBL" id="LAZR01000835">
    <property type="protein sequence ID" value="KKN56698.1"/>
    <property type="molecule type" value="Genomic_DNA"/>
</dbReference>